<feature type="region of interest" description="Disordered" evidence="1">
    <location>
        <begin position="1"/>
        <end position="35"/>
    </location>
</feature>
<accession>A0A5B7KGY0</accession>
<feature type="compositionally biased region" description="Polar residues" evidence="1">
    <location>
        <begin position="12"/>
        <end position="21"/>
    </location>
</feature>
<evidence type="ECO:0000256" key="1">
    <source>
        <dbReference type="SAM" id="MobiDB-lite"/>
    </source>
</evidence>
<feature type="compositionally biased region" description="Low complexity" evidence="1">
    <location>
        <begin position="22"/>
        <end position="33"/>
    </location>
</feature>
<gene>
    <name evidence="2" type="ORF">E2C01_101847</name>
</gene>
<dbReference type="AlphaFoldDB" id="A0A5B7KGY0"/>
<organism evidence="2 3">
    <name type="scientific">Portunus trituberculatus</name>
    <name type="common">Swimming crab</name>
    <name type="synonym">Neptunus trituberculatus</name>
    <dbReference type="NCBI Taxonomy" id="210409"/>
    <lineage>
        <taxon>Eukaryota</taxon>
        <taxon>Metazoa</taxon>
        <taxon>Ecdysozoa</taxon>
        <taxon>Arthropoda</taxon>
        <taxon>Crustacea</taxon>
        <taxon>Multicrustacea</taxon>
        <taxon>Malacostraca</taxon>
        <taxon>Eumalacostraca</taxon>
        <taxon>Eucarida</taxon>
        <taxon>Decapoda</taxon>
        <taxon>Pleocyemata</taxon>
        <taxon>Brachyura</taxon>
        <taxon>Eubrachyura</taxon>
        <taxon>Portunoidea</taxon>
        <taxon>Portunidae</taxon>
        <taxon>Portuninae</taxon>
        <taxon>Portunus</taxon>
    </lineage>
</organism>
<protein>
    <submittedName>
        <fullName evidence="2">Uncharacterized protein</fullName>
    </submittedName>
</protein>
<name>A0A5B7KGY0_PORTR</name>
<evidence type="ECO:0000313" key="2">
    <source>
        <dbReference type="EMBL" id="MPD06066.1"/>
    </source>
</evidence>
<keyword evidence="3" id="KW-1185">Reference proteome</keyword>
<dbReference type="EMBL" id="VSRR010149273">
    <property type="protein sequence ID" value="MPD06066.1"/>
    <property type="molecule type" value="Genomic_DNA"/>
</dbReference>
<sequence>MAASRPSLFTPAGSQRPNIACSSRRPSPADRPSITLDMDDLADITAAAFQTWRKSMEACMLLNERTLSVSVIHIRLNCVP</sequence>
<comment type="caution">
    <text evidence="2">The sequence shown here is derived from an EMBL/GenBank/DDBJ whole genome shotgun (WGS) entry which is preliminary data.</text>
</comment>
<reference evidence="2 3" key="1">
    <citation type="submission" date="2019-05" db="EMBL/GenBank/DDBJ databases">
        <title>Another draft genome of Portunus trituberculatus and its Hox gene families provides insights of decapod evolution.</title>
        <authorList>
            <person name="Jeong J.-H."/>
            <person name="Song I."/>
            <person name="Kim S."/>
            <person name="Choi T."/>
            <person name="Kim D."/>
            <person name="Ryu S."/>
            <person name="Kim W."/>
        </authorList>
    </citation>
    <scope>NUCLEOTIDE SEQUENCE [LARGE SCALE GENOMIC DNA]</scope>
    <source>
        <tissue evidence="2">Muscle</tissue>
    </source>
</reference>
<evidence type="ECO:0000313" key="3">
    <source>
        <dbReference type="Proteomes" id="UP000324222"/>
    </source>
</evidence>
<dbReference type="Proteomes" id="UP000324222">
    <property type="component" value="Unassembled WGS sequence"/>
</dbReference>
<proteinExistence type="predicted"/>